<gene>
    <name evidence="2" type="ORF">PC110_g8262</name>
</gene>
<organism evidence="2 3">
    <name type="scientific">Phytophthora cactorum</name>
    <dbReference type="NCBI Taxonomy" id="29920"/>
    <lineage>
        <taxon>Eukaryota</taxon>
        <taxon>Sar</taxon>
        <taxon>Stramenopiles</taxon>
        <taxon>Oomycota</taxon>
        <taxon>Peronosporomycetes</taxon>
        <taxon>Peronosporales</taxon>
        <taxon>Peronosporaceae</taxon>
        <taxon>Phytophthora</taxon>
    </lineage>
</organism>
<dbReference type="EMBL" id="MJFZ01000168">
    <property type="protein sequence ID" value="RAW35461.1"/>
    <property type="molecule type" value="Genomic_DNA"/>
</dbReference>
<keyword evidence="1" id="KW-0732">Signal</keyword>
<dbReference type="Proteomes" id="UP000251314">
    <property type="component" value="Unassembled WGS sequence"/>
</dbReference>
<proteinExistence type="predicted"/>
<dbReference type="AlphaFoldDB" id="A0A329SFX8"/>
<accession>A0A329SFX8</accession>
<evidence type="ECO:0000313" key="3">
    <source>
        <dbReference type="Proteomes" id="UP000251314"/>
    </source>
</evidence>
<name>A0A329SFX8_9STRA</name>
<evidence type="ECO:0000313" key="2">
    <source>
        <dbReference type="EMBL" id="RAW35461.1"/>
    </source>
</evidence>
<comment type="caution">
    <text evidence="2">The sequence shown here is derived from an EMBL/GenBank/DDBJ whole genome shotgun (WGS) entry which is preliminary data.</text>
</comment>
<feature type="chain" id="PRO_5016261636" description="RxLR effector protein" evidence="1">
    <location>
        <begin position="22"/>
        <end position="309"/>
    </location>
</feature>
<dbReference type="OrthoDB" id="116824at2759"/>
<reference evidence="2 3" key="1">
    <citation type="submission" date="2018-01" db="EMBL/GenBank/DDBJ databases">
        <title>Draft genome of the strawberry crown rot pathogen Phytophthora cactorum.</title>
        <authorList>
            <person name="Armitage A.D."/>
            <person name="Lysoe E."/>
            <person name="Nellist C.F."/>
            <person name="Harrison R.J."/>
            <person name="Brurberg M.B."/>
        </authorList>
    </citation>
    <scope>NUCLEOTIDE SEQUENCE [LARGE SCALE GENOMIC DNA]</scope>
    <source>
        <strain evidence="2 3">10300</strain>
    </source>
</reference>
<feature type="signal peptide" evidence="1">
    <location>
        <begin position="1"/>
        <end position="21"/>
    </location>
</feature>
<sequence length="309" mass="34587">MRRAACLLWIAPLVGLELSAAANSIYPGYNNTPILRLLRSDSQPDEETRLAINLPGADKLMAPVKWTGSKITGKVKVETMRLQGKSADEAFVLLKLDQAGDKLLENKQFSVWVSYMTKTTKKYPEVAMVVKLTSRYGDEGLAKLLEAGKQVKATNKIARKLQFIQMTGWMGQQKSMGDVFKLLRLDDGVGQLLTSPSFTILETYIQVFNKFNAGKQTHVIKEMMTFYGEKAVSTTLEAAKKVPKTSALATDLQAAQFRQWFADGVKPPKIWKMLEMKKATWMMNADAQVWRGYNQFYNLQKASAAAKLA</sequence>
<protein>
    <recommendedName>
        <fullName evidence="4">RxLR effector protein</fullName>
    </recommendedName>
</protein>
<evidence type="ECO:0000256" key="1">
    <source>
        <dbReference type="SAM" id="SignalP"/>
    </source>
</evidence>
<keyword evidence="3" id="KW-1185">Reference proteome</keyword>
<evidence type="ECO:0008006" key="4">
    <source>
        <dbReference type="Google" id="ProtNLM"/>
    </source>
</evidence>
<dbReference type="VEuPathDB" id="FungiDB:PC110_g8262"/>